<evidence type="ECO:0000313" key="9">
    <source>
        <dbReference type="EMBL" id="CAB3993971.1"/>
    </source>
</evidence>
<comment type="subcellular location">
    <subcellularLocation>
        <location evidence="1">Membrane</location>
        <topology evidence="1">Multi-pass membrane protein</topology>
    </subcellularLocation>
</comment>
<keyword evidence="4 8" id="KW-0472">Membrane</keyword>
<accession>A0A7D9HVR3</accession>
<feature type="transmembrane region" description="Helical" evidence="8">
    <location>
        <begin position="564"/>
        <end position="584"/>
    </location>
</feature>
<feature type="transmembrane region" description="Helical" evidence="8">
    <location>
        <begin position="349"/>
        <end position="369"/>
    </location>
</feature>
<feature type="transmembrane region" description="Helical" evidence="8">
    <location>
        <begin position="904"/>
        <end position="928"/>
    </location>
</feature>
<evidence type="ECO:0000256" key="1">
    <source>
        <dbReference type="ARBA" id="ARBA00004141"/>
    </source>
</evidence>
<feature type="transmembrane region" description="Helical" evidence="8">
    <location>
        <begin position="877"/>
        <end position="897"/>
    </location>
</feature>
<organism evidence="9 10">
    <name type="scientific">Paramuricea clavata</name>
    <name type="common">Red gorgonian</name>
    <name type="synonym">Violescent sea-whip</name>
    <dbReference type="NCBI Taxonomy" id="317549"/>
    <lineage>
        <taxon>Eukaryota</taxon>
        <taxon>Metazoa</taxon>
        <taxon>Cnidaria</taxon>
        <taxon>Anthozoa</taxon>
        <taxon>Octocorallia</taxon>
        <taxon>Malacalcyonacea</taxon>
        <taxon>Plexauridae</taxon>
        <taxon>Paramuricea</taxon>
    </lineage>
</organism>
<evidence type="ECO:0000256" key="6">
    <source>
        <dbReference type="ARBA" id="ARBA00038046"/>
    </source>
</evidence>
<feature type="compositionally biased region" description="Basic and acidic residues" evidence="7">
    <location>
        <begin position="35"/>
        <end position="47"/>
    </location>
</feature>
<keyword evidence="2 8" id="KW-0812">Transmembrane</keyword>
<dbReference type="InterPro" id="IPR000731">
    <property type="entry name" value="SSD"/>
</dbReference>
<dbReference type="Proteomes" id="UP001152795">
    <property type="component" value="Unassembled WGS sequence"/>
</dbReference>
<dbReference type="PANTHER" id="PTHR45951:SF7">
    <property type="entry name" value="SSD DOMAIN-CONTAINING PROTEIN"/>
    <property type="match status" value="1"/>
</dbReference>
<feature type="transmembrane region" description="Helical" evidence="8">
    <location>
        <begin position="401"/>
        <end position="427"/>
    </location>
</feature>
<evidence type="ECO:0000256" key="2">
    <source>
        <dbReference type="ARBA" id="ARBA00022692"/>
    </source>
</evidence>
<keyword evidence="10" id="KW-1185">Reference proteome</keyword>
<dbReference type="GO" id="GO:0022857">
    <property type="term" value="F:transmembrane transporter activity"/>
    <property type="evidence" value="ECO:0007669"/>
    <property type="project" value="TreeGrafter"/>
</dbReference>
<evidence type="ECO:0000256" key="8">
    <source>
        <dbReference type="SAM" id="Phobius"/>
    </source>
</evidence>
<evidence type="ECO:0000313" key="10">
    <source>
        <dbReference type="Proteomes" id="UP001152795"/>
    </source>
</evidence>
<dbReference type="InterPro" id="IPR052081">
    <property type="entry name" value="Dispatched_Hh_regulator"/>
</dbReference>
<name>A0A7D9HVR3_PARCT</name>
<dbReference type="GO" id="GO:0016020">
    <property type="term" value="C:membrane"/>
    <property type="evidence" value="ECO:0007669"/>
    <property type="project" value="UniProtKB-SubCell"/>
</dbReference>
<feature type="transmembrane region" description="Helical" evidence="8">
    <location>
        <begin position="85"/>
        <end position="109"/>
    </location>
</feature>
<feature type="transmembrane region" description="Helical" evidence="8">
    <location>
        <begin position="1008"/>
        <end position="1032"/>
    </location>
</feature>
<dbReference type="Gene3D" id="1.20.1640.10">
    <property type="entry name" value="Multidrug efflux transporter AcrB transmembrane domain"/>
    <property type="match status" value="2"/>
</dbReference>
<feature type="transmembrane region" description="Helical" evidence="8">
    <location>
        <begin position="448"/>
        <end position="469"/>
    </location>
</feature>
<dbReference type="Pfam" id="PF12349">
    <property type="entry name" value="Sterol-sensing"/>
    <property type="match status" value="1"/>
</dbReference>
<keyword evidence="5" id="KW-0325">Glycoprotein</keyword>
<feature type="transmembrane region" description="Helical" evidence="8">
    <location>
        <begin position="376"/>
        <end position="395"/>
    </location>
</feature>
<dbReference type="InterPro" id="IPR053958">
    <property type="entry name" value="HMGCR/SNAP/NPC1-like_SSD"/>
</dbReference>
<gene>
    <name evidence="9" type="ORF">PACLA_8A051209</name>
</gene>
<reference evidence="9" key="1">
    <citation type="submission" date="2020-04" db="EMBL/GenBank/DDBJ databases">
        <authorList>
            <person name="Alioto T."/>
            <person name="Alioto T."/>
            <person name="Gomez Garrido J."/>
        </authorList>
    </citation>
    <scope>NUCLEOTIDE SEQUENCE</scope>
    <source>
        <strain evidence="9">A484AB</strain>
    </source>
</reference>
<dbReference type="PROSITE" id="PS50156">
    <property type="entry name" value="SSD"/>
    <property type="match status" value="1"/>
</dbReference>
<evidence type="ECO:0000256" key="7">
    <source>
        <dbReference type="SAM" id="MobiDB-lite"/>
    </source>
</evidence>
<proteinExistence type="inferred from homology"/>
<dbReference type="AlphaFoldDB" id="A0A7D9HVR3"/>
<evidence type="ECO:0000256" key="5">
    <source>
        <dbReference type="ARBA" id="ARBA00023180"/>
    </source>
</evidence>
<feature type="transmembrane region" description="Helical" evidence="8">
    <location>
        <begin position="940"/>
        <end position="958"/>
    </location>
</feature>
<feature type="region of interest" description="Disordered" evidence="7">
    <location>
        <begin position="1"/>
        <end position="68"/>
    </location>
</feature>
<comment type="caution">
    <text evidence="9">The sequence shown here is derived from an EMBL/GenBank/DDBJ whole genome shotgun (WGS) entry which is preliminary data.</text>
</comment>
<dbReference type="SUPFAM" id="SSF82866">
    <property type="entry name" value="Multidrug efflux transporter AcrB transmembrane domain"/>
    <property type="match status" value="2"/>
</dbReference>
<dbReference type="EMBL" id="CACRXK020002366">
    <property type="protein sequence ID" value="CAB3993971.1"/>
    <property type="molecule type" value="Genomic_DNA"/>
</dbReference>
<feature type="transmembrane region" description="Helical" evidence="8">
    <location>
        <begin position="475"/>
        <end position="500"/>
    </location>
</feature>
<feature type="transmembrane region" description="Helical" evidence="8">
    <location>
        <begin position="979"/>
        <end position="1002"/>
    </location>
</feature>
<comment type="similarity">
    <text evidence="6">Belongs to the dispatched family.</text>
</comment>
<evidence type="ECO:0000256" key="3">
    <source>
        <dbReference type="ARBA" id="ARBA00022989"/>
    </source>
</evidence>
<keyword evidence="3 8" id="KW-1133">Transmembrane helix</keyword>
<sequence length="1083" mass="122366">MTGDIELGKTNVVAPQETENGAVIDINDEENEIYESDKNDEAEKAEESQESIKAADSNIHDDNNDDDEENTPLGYCRFIAEHYRFAFGITLGAHLLMILVTGILLAAGYDVIPINFSTLPLELKDDSTKLRTDAWRYVKDDGAVIKLNGNQQLRGMEYQPLVYIYEKNGGNVFTQEHLLDLQNFENELFMDSVYQTRLCQLDYSVNSTNYTTSTCKKPLSILRFFDGSYKNISADLYDPKFENIPKVLHAAQSVNVSRAILTFHLGKDAVINQNVAESEVTRTLMYTGWPIEGYNSTDDRDDDQRDEMDKRIVDAFAEKLEDTFKDGVGSLDFVYNNNALFTDATIKQVILDMLLAVASFIFIFLFMWFQTGSIWITSWGIFSVISSFNIANLVYRVVFDYRYFGIFHVLSIFIILGIGSDNIFVFMDSWKQSHHKTHKNMAMRLTTVYKRAAKATLITSFTTMMAFLSNVQSPLLAISSFGLFSGILIVVNYLSVILFFPTVIMMHDRDRDGNCCCWPMCTRKSNQSQSSDILPHENSSKSVSQHVIHFFEEPFFKYVITHKITRWVVVVCFTVLLIVSVTFATQLEPDTEQINPWSDDTNWGRARSLSKDAFRPSQEDKVIVVHIVWGLNDQDRSDCHHTDFECKGKTVFDKSFDLNPPPCQNAILNLCKKFKNLPAEQEDKLKLRRSQVTGEIEMECIFERMEEYLVGENNKTQYPNGSDFRFPINPAKMTTLMESNPRTFNISIDSLPPTYYRFFEVGLGYFITDGGSPDFASTYDFEKYQDMFGGQIDPSSITNDASIKGDKFGNRLLYVAIALNTSLNPITLGYEEGLPIHDNWEEFIQNEMNDMPSSCNNGFQATVTIQNEWQWLKVQEILVNSAISGIGTGLALALIVLTLATTNVIVGVMATISIAMVTAGVLGLIPILGWHLGVFESLNLTLVVGLAVDYVVHLADGYMELEGEDRVTRVKYTLGHVGISVFSGACTTLGSSIFMLAAKIIFFRQFGIFIFCTIGLSILYSLILFTTVLAMIGPEGEFGSLLPLWRMIKNYIRGYKSKKHMDCKTCKGKGYHKIALNEQNTSL</sequence>
<protein>
    <submittedName>
        <fullName evidence="9">Dispatched homolog 3-like</fullName>
    </submittedName>
</protein>
<evidence type="ECO:0000256" key="4">
    <source>
        <dbReference type="ARBA" id="ARBA00023136"/>
    </source>
</evidence>
<dbReference type="PANTHER" id="PTHR45951">
    <property type="entry name" value="PROTEIN DISPATCHED-RELATED"/>
    <property type="match status" value="1"/>
</dbReference>
<dbReference type="OrthoDB" id="429851at2759"/>